<evidence type="ECO:0000313" key="1">
    <source>
        <dbReference type="EMBL" id="GAX21270.1"/>
    </source>
</evidence>
<dbReference type="AlphaFoldDB" id="A0A1Z5K4U4"/>
<gene>
    <name evidence="1" type="ORF">FisN_1Lu106</name>
</gene>
<dbReference type="EMBL" id="BDSP01000162">
    <property type="protein sequence ID" value="GAX21270.1"/>
    <property type="molecule type" value="Genomic_DNA"/>
</dbReference>
<accession>A0A1Z5K4U4</accession>
<name>A0A1Z5K4U4_FISSO</name>
<comment type="caution">
    <text evidence="1">The sequence shown here is derived from an EMBL/GenBank/DDBJ whole genome shotgun (WGS) entry which is preliminary data.</text>
</comment>
<sequence>MGCATFLLMSVLRTTQDTRVLKLHGWRMATISRSRSPNGNHSMLVDLFGFLLLGSEASDGQTPKGVFLNKFSRFVVRTNTTPPYFLGTSQHRTPIFSG</sequence>
<dbReference type="InParanoid" id="A0A1Z5K4U4"/>
<proteinExistence type="predicted"/>
<protein>
    <submittedName>
        <fullName evidence="1">Uncharacterized protein</fullName>
    </submittedName>
</protein>
<reference evidence="1 2" key="1">
    <citation type="journal article" date="2015" name="Plant Cell">
        <title>Oil accumulation by the oleaginous diatom Fistulifera solaris as revealed by the genome and transcriptome.</title>
        <authorList>
            <person name="Tanaka T."/>
            <person name="Maeda Y."/>
            <person name="Veluchamy A."/>
            <person name="Tanaka M."/>
            <person name="Abida H."/>
            <person name="Marechal E."/>
            <person name="Bowler C."/>
            <person name="Muto M."/>
            <person name="Sunaga Y."/>
            <person name="Tanaka M."/>
            <person name="Yoshino T."/>
            <person name="Taniguchi T."/>
            <person name="Fukuda Y."/>
            <person name="Nemoto M."/>
            <person name="Matsumoto M."/>
            <person name="Wong P.S."/>
            <person name="Aburatani S."/>
            <person name="Fujibuchi W."/>
        </authorList>
    </citation>
    <scope>NUCLEOTIDE SEQUENCE [LARGE SCALE GENOMIC DNA]</scope>
    <source>
        <strain evidence="1 2">JPCC DA0580</strain>
    </source>
</reference>
<keyword evidence="2" id="KW-1185">Reference proteome</keyword>
<dbReference type="Proteomes" id="UP000198406">
    <property type="component" value="Unassembled WGS sequence"/>
</dbReference>
<evidence type="ECO:0000313" key="2">
    <source>
        <dbReference type="Proteomes" id="UP000198406"/>
    </source>
</evidence>
<organism evidence="1 2">
    <name type="scientific">Fistulifera solaris</name>
    <name type="common">Oleaginous diatom</name>
    <dbReference type="NCBI Taxonomy" id="1519565"/>
    <lineage>
        <taxon>Eukaryota</taxon>
        <taxon>Sar</taxon>
        <taxon>Stramenopiles</taxon>
        <taxon>Ochrophyta</taxon>
        <taxon>Bacillariophyta</taxon>
        <taxon>Bacillariophyceae</taxon>
        <taxon>Bacillariophycidae</taxon>
        <taxon>Naviculales</taxon>
        <taxon>Naviculaceae</taxon>
        <taxon>Fistulifera</taxon>
    </lineage>
</organism>